<evidence type="ECO:0000256" key="10">
    <source>
        <dbReference type="ARBA" id="ARBA00022989"/>
    </source>
</evidence>
<accession>A0A927F7S1</accession>
<dbReference type="GO" id="GO:0016301">
    <property type="term" value="F:kinase activity"/>
    <property type="evidence" value="ECO:0007669"/>
    <property type="project" value="UniProtKB-KW"/>
</dbReference>
<dbReference type="AlphaFoldDB" id="A0A927F7S1"/>
<comment type="similarity">
    <text evidence="2">Belongs to the bacterial diacylglycerol kinase family.</text>
</comment>
<dbReference type="RefSeq" id="WP_191616655.1">
    <property type="nucleotide sequence ID" value="NZ_JACYFG010000009.1"/>
</dbReference>
<keyword evidence="7 17" id="KW-0547">Nucleotide-binding</keyword>
<dbReference type="GO" id="GO:0005524">
    <property type="term" value="F:ATP binding"/>
    <property type="evidence" value="ECO:0007669"/>
    <property type="project" value="UniProtKB-KW"/>
</dbReference>
<gene>
    <name evidence="20" type="ORF">IEN85_08415</name>
</gene>
<evidence type="ECO:0000256" key="5">
    <source>
        <dbReference type="ARBA" id="ARBA00022679"/>
    </source>
</evidence>
<evidence type="ECO:0000256" key="11">
    <source>
        <dbReference type="ARBA" id="ARBA00023098"/>
    </source>
</evidence>
<dbReference type="PANTHER" id="PTHR34299">
    <property type="entry name" value="DIACYLGLYCEROL KINASE"/>
    <property type="match status" value="1"/>
</dbReference>
<keyword evidence="5" id="KW-0808">Transferase</keyword>
<keyword evidence="18" id="KW-0460">Magnesium</keyword>
<comment type="cofactor">
    <cofactor evidence="18">
        <name>Mg(2+)</name>
        <dbReference type="ChEBI" id="CHEBI:18420"/>
    </cofactor>
    <text evidence="18">Mn(2+), Zn(2+), Cd(2+) and Co(2+) support activity to lesser extents.</text>
</comment>
<keyword evidence="14" id="KW-1208">Phospholipid metabolism</keyword>
<evidence type="ECO:0000256" key="14">
    <source>
        <dbReference type="ARBA" id="ARBA00023264"/>
    </source>
</evidence>
<keyword evidence="3" id="KW-1003">Cell membrane</keyword>
<dbReference type="EMBL" id="JACYFG010000009">
    <property type="protein sequence ID" value="MBD5779515.1"/>
    <property type="molecule type" value="Genomic_DNA"/>
</dbReference>
<evidence type="ECO:0000256" key="7">
    <source>
        <dbReference type="ARBA" id="ARBA00022741"/>
    </source>
</evidence>
<evidence type="ECO:0000256" key="18">
    <source>
        <dbReference type="PIRSR" id="PIRSR600829-4"/>
    </source>
</evidence>
<feature type="binding site" evidence="16">
    <location>
        <position position="63"/>
    </location>
    <ligand>
        <name>substrate</name>
    </ligand>
</feature>
<evidence type="ECO:0000256" key="1">
    <source>
        <dbReference type="ARBA" id="ARBA00004651"/>
    </source>
</evidence>
<keyword evidence="6 19" id="KW-0812">Transmembrane</keyword>
<keyword evidence="11" id="KW-0443">Lipid metabolism</keyword>
<evidence type="ECO:0000313" key="20">
    <source>
        <dbReference type="EMBL" id="MBD5779515.1"/>
    </source>
</evidence>
<keyword evidence="12 19" id="KW-0472">Membrane</keyword>
<comment type="subcellular location">
    <subcellularLocation>
        <location evidence="1">Cell membrane</location>
        <topology evidence="1">Multi-pass membrane protein</topology>
    </subcellularLocation>
</comment>
<dbReference type="InterPro" id="IPR033717">
    <property type="entry name" value="UDPK"/>
</dbReference>
<evidence type="ECO:0000256" key="15">
    <source>
        <dbReference type="PIRSR" id="PIRSR600829-1"/>
    </source>
</evidence>
<dbReference type="InterPro" id="IPR036945">
    <property type="entry name" value="DAGK_sf"/>
</dbReference>
<evidence type="ECO:0000256" key="16">
    <source>
        <dbReference type="PIRSR" id="PIRSR600829-2"/>
    </source>
</evidence>
<keyword evidence="18" id="KW-0479">Metal-binding</keyword>
<keyword evidence="10 19" id="KW-1133">Transmembrane helix</keyword>
<evidence type="ECO:0000256" key="6">
    <source>
        <dbReference type="ARBA" id="ARBA00022692"/>
    </source>
</evidence>
<reference evidence="20" key="1">
    <citation type="submission" date="2020-09" db="EMBL/GenBank/DDBJ databases">
        <title>Pelagicoccus enzymogenes sp. nov. with an EPS production, isolated from marine sediment.</title>
        <authorList>
            <person name="Feng X."/>
        </authorList>
    </citation>
    <scope>NUCLEOTIDE SEQUENCE</scope>
    <source>
        <strain evidence="20">NFK12</strain>
    </source>
</reference>
<keyword evidence="8 20" id="KW-0418">Kinase</keyword>
<evidence type="ECO:0000256" key="12">
    <source>
        <dbReference type="ARBA" id="ARBA00023136"/>
    </source>
</evidence>
<keyword evidence="4" id="KW-0444">Lipid biosynthesis</keyword>
<feature type="binding site" evidence="17">
    <location>
        <position position="70"/>
    </location>
    <ligand>
        <name>ATP</name>
        <dbReference type="ChEBI" id="CHEBI:30616"/>
    </ligand>
</feature>
<feature type="transmembrane region" description="Helical" evidence="19">
    <location>
        <begin position="90"/>
        <end position="111"/>
    </location>
</feature>
<dbReference type="Pfam" id="PF01219">
    <property type="entry name" value="DAGK_prokar"/>
    <property type="match status" value="1"/>
</dbReference>
<dbReference type="PANTHER" id="PTHR34299:SF1">
    <property type="entry name" value="DIACYLGLYCEROL KINASE"/>
    <property type="match status" value="1"/>
</dbReference>
<proteinExistence type="inferred from homology"/>
<evidence type="ECO:0000256" key="17">
    <source>
        <dbReference type="PIRSR" id="PIRSR600829-3"/>
    </source>
</evidence>
<evidence type="ECO:0000256" key="2">
    <source>
        <dbReference type="ARBA" id="ARBA00005967"/>
    </source>
</evidence>
<feature type="binding site" evidence="18">
    <location>
        <position position="70"/>
    </location>
    <ligand>
        <name>a divalent metal cation</name>
        <dbReference type="ChEBI" id="CHEBI:60240"/>
    </ligand>
</feature>
<keyword evidence="21" id="KW-1185">Reference proteome</keyword>
<comment type="caution">
    <text evidence="20">The sequence shown here is derived from an EMBL/GenBank/DDBJ whole genome shotgun (WGS) entry which is preliminary data.</text>
</comment>
<evidence type="ECO:0000313" key="21">
    <source>
        <dbReference type="Proteomes" id="UP000622317"/>
    </source>
</evidence>
<protein>
    <submittedName>
        <fullName evidence="20">Diacylglycerol kinase family protein</fullName>
    </submittedName>
</protein>
<name>A0A927F7S1_9BACT</name>
<evidence type="ECO:0000256" key="19">
    <source>
        <dbReference type="SAM" id="Phobius"/>
    </source>
</evidence>
<feature type="active site" description="Proton acceptor" evidence="15">
    <location>
        <position position="63"/>
    </location>
</feature>
<keyword evidence="13" id="KW-0594">Phospholipid biosynthesis</keyword>
<dbReference type="GO" id="GO:0005886">
    <property type="term" value="C:plasma membrane"/>
    <property type="evidence" value="ECO:0007669"/>
    <property type="project" value="UniProtKB-SubCell"/>
</dbReference>
<evidence type="ECO:0000256" key="9">
    <source>
        <dbReference type="ARBA" id="ARBA00022840"/>
    </source>
</evidence>
<dbReference type="Gene3D" id="1.10.287.3610">
    <property type="match status" value="1"/>
</dbReference>
<organism evidence="20 21">
    <name type="scientific">Pelagicoccus enzymogenes</name>
    <dbReference type="NCBI Taxonomy" id="2773457"/>
    <lineage>
        <taxon>Bacteria</taxon>
        <taxon>Pseudomonadati</taxon>
        <taxon>Verrucomicrobiota</taxon>
        <taxon>Opitutia</taxon>
        <taxon>Puniceicoccales</taxon>
        <taxon>Pelagicoccaceae</taxon>
        <taxon>Pelagicoccus</taxon>
    </lineage>
</organism>
<evidence type="ECO:0000256" key="4">
    <source>
        <dbReference type="ARBA" id="ARBA00022516"/>
    </source>
</evidence>
<feature type="binding site" evidence="17">
    <location>
        <begin position="88"/>
        <end position="89"/>
    </location>
    <ligand>
        <name>ATP</name>
        <dbReference type="ChEBI" id="CHEBI:30616"/>
    </ligand>
</feature>
<keyword evidence="9 17" id="KW-0067">ATP-binding</keyword>
<dbReference type="Proteomes" id="UP000622317">
    <property type="component" value="Unassembled WGS sequence"/>
</dbReference>
<evidence type="ECO:0000256" key="3">
    <source>
        <dbReference type="ARBA" id="ARBA00022475"/>
    </source>
</evidence>
<evidence type="ECO:0000256" key="13">
    <source>
        <dbReference type="ARBA" id="ARBA00023209"/>
    </source>
</evidence>
<sequence length="114" mass="12014">MKKRIQSFAHAIRGIRDFIACGTNAKIQLACAALVGGLGLALEFTGSEWIAVTLCAGFVLSAEALNTAIEELANEVSPERKESIRRVKDIAAGAVLIAAVTSLLVAATLLYSRI</sequence>
<dbReference type="GO" id="GO:0046872">
    <property type="term" value="F:metal ion binding"/>
    <property type="evidence" value="ECO:0007669"/>
    <property type="project" value="UniProtKB-KW"/>
</dbReference>
<dbReference type="CDD" id="cd14265">
    <property type="entry name" value="UDPK_IM_like"/>
    <property type="match status" value="1"/>
</dbReference>
<dbReference type="InterPro" id="IPR000829">
    <property type="entry name" value="DAGK"/>
</dbReference>
<dbReference type="GO" id="GO:0008654">
    <property type="term" value="P:phospholipid biosynthetic process"/>
    <property type="evidence" value="ECO:0007669"/>
    <property type="project" value="UniProtKB-KW"/>
</dbReference>
<evidence type="ECO:0000256" key="8">
    <source>
        <dbReference type="ARBA" id="ARBA00022777"/>
    </source>
</evidence>